<dbReference type="InterPro" id="IPR029526">
    <property type="entry name" value="PGBD"/>
</dbReference>
<dbReference type="Proteomes" id="UP000762676">
    <property type="component" value="Unassembled WGS sequence"/>
</dbReference>
<gene>
    <name evidence="2" type="ORF">ElyMa_005263400</name>
</gene>
<dbReference type="PANTHER" id="PTHR47272:SF1">
    <property type="entry name" value="PIGGYBAC TRANSPOSABLE ELEMENT-DERIVED PROTEIN 3-LIKE"/>
    <property type="match status" value="1"/>
</dbReference>
<feature type="non-terminal residue" evidence="2">
    <location>
        <position position="1"/>
    </location>
</feature>
<accession>A0AAV4JXE5</accession>
<comment type="caution">
    <text evidence="2">The sequence shown here is derived from an EMBL/GenBank/DDBJ whole genome shotgun (WGS) entry which is preliminary data.</text>
</comment>
<sequence length="107" mass="12299">SDTTFGGSLESVEELKEPIAYFRELIKDEIMEQIATQTNIYSTPEEGESIDTSKAEVDLFIGLCLRMGLMQAYDIVVRAFWAEGTRWERIADFMPRNRFEKLASTLH</sequence>
<keyword evidence="3" id="KW-1185">Reference proteome</keyword>
<protein>
    <submittedName>
        <fullName evidence="2">PiggyBac transposable element-derived protein 3</fullName>
    </submittedName>
</protein>
<feature type="domain" description="PiggyBac transposable element-derived protein" evidence="1">
    <location>
        <begin position="18"/>
        <end position="107"/>
    </location>
</feature>
<dbReference type="Pfam" id="PF13843">
    <property type="entry name" value="DDE_Tnp_1_7"/>
    <property type="match status" value="1"/>
</dbReference>
<evidence type="ECO:0000313" key="3">
    <source>
        <dbReference type="Proteomes" id="UP000762676"/>
    </source>
</evidence>
<dbReference type="PANTHER" id="PTHR47272">
    <property type="entry name" value="DDE_TNP_1_7 DOMAIN-CONTAINING PROTEIN"/>
    <property type="match status" value="1"/>
</dbReference>
<dbReference type="EMBL" id="BMAT01010507">
    <property type="protein sequence ID" value="GFS27379.1"/>
    <property type="molecule type" value="Genomic_DNA"/>
</dbReference>
<evidence type="ECO:0000313" key="2">
    <source>
        <dbReference type="EMBL" id="GFS27379.1"/>
    </source>
</evidence>
<evidence type="ECO:0000259" key="1">
    <source>
        <dbReference type="Pfam" id="PF13843"/>
    </source>
</evidence>
<reference evidence="2 3" key="1">
    <citation type="journal article" date="2021" name="Elife">
        <title>Chloroplast acquisition without the gene transfer in kleptoplastic sea slugs, Plakobranchus ocellatus.</title>
        <authorList>
            <person name="Maeda T."/>
            <person name="Takahashi S."/>
            <person name="Yoshida T."/>
            <person name="Shimamura S."/>
            <person name="Takaki Y."/>
            <person name="Nagai Y."/>
            <person name="Toyoda A."/>
            <person name="Suzuki Y."/>
            <person name="Arimoto A."/>
            <person name="Ishii H."/>
            <person name="Satoh N."/>
            <person name="Nishiyama T."/>
            <person name="Hasebe M."/>
            <person name="Maruyama T."/>
            <person name="Minagawa J."/>
            <person name="Obokata J."/>
            <person name="Shigenobu S."/>
        </authorList>
    </citation>
    <scope>NUCLEOTIDE SEQUENCE [LARGE SCALE GENOMIC DNA]</scope>
</reference>
<proteinExistence type="predicted"/>
<organism evidence="2 3">
    <name type="scientific">Elysia marginata</name>
    <dbReference type="NCBI Taxonomy" id="1093978"/>
    <lineage>
        <taxon>Eukaryota</taxon>
        <taxon>Metazoa</taxon>
        <taxon>Spiralia</taxon>
        <taxon>Lophotrochozoa</taxon>
        <taxon>Mollusca</taxon>
        <taxon>Gastropoda</taxon>
        <taxon>Heterobranchia</taxon>
        <taxon>Euthyneura</taxon>
        <taxon>Panpulmonata</taxon>
        <taxon>Sacoglossa</taxon>
        <taxon>Placobranchoidea</taxon>
        <taxon>Plakobranchidae</taxon>
        <taxon>Elysia</taxon>
    </lineage>
</organism>
<dbReference type="AlphaFoldDB" id="A0AAV4JXE5"/>
<name>A0AAV4JXE5_9GAST</name>